<dbReference type="SUPFAM" id="SSF53633">
    <property type="entry name" value="Carbamate kinase-like"/>
    <property type="match status" value="1"/>
</dbReference>
<evidence type="ECO:0000256" key="1">
    <source>
        <dbReference type="ARBA" id="ARBA00022679"/>
    </source>
</evidence>
<dbReference type="PANTHER" id="PTHR30409:SF1">
    <property type="entry name" value="CARBAMATE KINASE-RELATED"/>
    <property type="match status" value="1"/>
</dbReference>
<feature type="compositionally biased region" description="Low complexity" evidence="3">
    <location>
        <begin position="52"/>
        <end position="75"/>
    </location>
</feature>
<feature type="region of interest" description="Disordered" evidence="3">
    <location>
        <begin position="26"/>
        <end position="98"/>
    </location>
</feature>
<gene>
    <name evidence="4" type="ORF">SAMN05444920_12696</name>
</gene>
<evidence type="ECO:0000313" key="4">
    <source>
        <dbReference type="EMBL" id="SEH02438.1"/>
    </source>
</evidence>
<name>A0A1H6EX49_9ACTN</name>
<evidence type="ECO:0000313" key="5">
    <source>
        <dbReference type="Proteomes" id="UP000236732"/>
    </source>
</evidence>
<evidence type="ECO:0000256" key="3">
    <source>
        <dbReference type="SAM" id="MobiDB-lite"/>
    </source>
</evidence>
<dbReference type="GO" id="GO:0005829">
    <property type="term" value="C:cytosol"/>
    <property type="evidence" value="ECO:0007669"/>
    <property type="project" value="TreeGrafter"/>
</dbReference>
<dbReference type="GO" id="GO:0019546">
    <property type="term" value="P:L-arginine deiminase pathway"/>
    <property type="evidence" value="ECO:0007669"/>
    <property type="project" value="TreeGrafter"/>
</dbReference>
<dbReference type="Proteomes" id="UP000236732">
    <property type="component" value="Unassembled WGS sequence"/>
</dbReference>
<dbReference type="InterPro" id="IPR036393">
    <property type="entry name" value="AceGlu_kinase-like_sf"/>
</dbReference>
<accession>A0A1H6EX49</accession>
<sequence length="204" mass="21514">MAAVCTDVWLSMGDSLGEKVARTAALTRTASPPTSWKRPHPGRSSCTVCPPTAARRSPGTSSTASPPRRSPRLPTGCPPPKPSWKRCSAGSWQTHRENRHRAGGNALLHSGERADAVTQIRNAAYTAEQIARLATYHQILIVHGNGPQVGLLNDGSFTPGSMGPKFAVACAFSRATGRPVAIGALDKLAQVMDGTSGTRVQLVK</sequence>
<proteinExistence type="predicted"/>
<protein>
    <submittedName>
        <fullName evidence="4">Carbamate kinase</fullName>
    </submittedName>
</protein>
<dbReference type="PANTHER" id="PTHR30409">
    <property type="entry name" value="CARBAMATE KINASE"/>
    <property type="match status" value="1"/>
</dbReference>
<reference evidence="4 5" key="1">
    <citation type="submission" date="2016-10" db="EMBL/GenBank/DDBJ databases">
        <authorList>
            <person name="de Groot N.N."/>
        </authorList>
    </citation>
    <scope>NUCLEOTIDE SEQUENCE [LARGE SCALE GENOMIC DNA]</scope>
    <source>
        <strain evidence="4 5">CGMCC 4.7037</strain>
    </source>
</reference>
<keyword evidence="1" id="KW-0808">Transferase</keyword>
<dbReference type="AlphaFoldDB" id="A0A1H6EX49"/>
<keyword evidence="5" id="KW-1185">Reference proteome</keyword>
<evidence type="ECO:0000256" key="2">
    <source>
        <dbReference type="ARBA" id="ARBA00022777"/>
    </source>
</evidence>
<dbReference type="Gene3D" id="3.40.1160.10">
    <property type="entry name" value="Acetylglutamate kinase-like"/>
    <property type="match status" value="2"/>
</dbReference>
<dbReference type="EMBL" id="FNVT01000026">
    <property type="protein sequence ID" value="SEH02438.1"/>
    <property type="molecule type" value="Genomic_DNA"/>
</dbReference>
<keyword evidence="2 4" id="KW-0418">Kinase</keyword>
<dbReference type="GO" id="GO:0008804">
    <property type="term" value="F:carbamate kinase activity"/>
    <property type="evidence" value="ECO:0007669"/>
    <property type="project" value="InterPro"/>
</dbReference>
<dbReference type="InterPro" id="IPR003964">
    <property type="entry name" value="Carb_kinase"/>
</dbReference>
<organism evidence="4 5">
    <name type="scientific">Nonomuraea solani</name>
    <dbReference type="NCBI Taxonomy" id="1144553"/>
    <lineage>
        <taxon>Bacteria</taxon>
        <taxon>Bacillati</taxon>
        <taxon>Actinomycetota</taxon>
        <taxon>Actinomycetes</taxon>
        <taxon>Streptosporangiales</taxon>
        <taxon>Streptosporangiaceae</taxon>
        <taxon>Nonomuraea</taxon>
    </lineage>
</organism>